<comment type="caution">
    <text evidence="8">The sequence shown here is derived from an EMBL/GenBank/DDBJ whole genome shotgun (WGS) entry which is preliminary data.</text>
</comment>
<feature type="transmembrane region" description="Helical" evidence="7">
    <location>
        <begin position="39"/>
        <end position="60"/>
    </location>
</feature>
<dbReference type="GO" id="GO:0015184">
    <property type="term" value="F:L-cystine transmembrane transporter activity"/>
    <property type="evidence" value="ECO:0007669"/>
    <property type="project" value="TreeGrafter"/>
</dbReference>
<dbReference type="AlphaFoldDB" id="A0AAV5QPU7"/>
<dbReference type="InterPro" id="IPR006603">
    <property type="entry name" value="PQ-loop_rpt"/>
</dbReference>
<evidence type="ECO:0000256" key="7">
    <source>
        <dbReference type="SAM" id="Phobius"/>
    </source>
</evidence>
<evidence type="ECO:0000313" key="8">
    <source>
        <dbReference type="EMBL" id="GMM36601.1"/>
    </source>
</evidence>
<feature type="transmembrane region" description="Helical" evidence="7">
    <location>
        <begin position="269"/>
        <end position="287"/>
    </location>
</feature>
<comment type="subcellular location">
    <subcellularLocation>
        <location evidence="1">Endomembrane system</location>
        <topology evidence="1">Multi-pass membrane protein</topology>
    </subcellularLocation>
</comment>
<evidence type="ECO:0000256" key="3">
    <source>
        <dbReference type="ARBA" id="ARBA00022692"/>
    </source>
</evidence>
<keyword evidence="3 7" id="KW-0812">Transmembrane</keyword>
<feature type="transmembrane region" description="Helical" evidence="7">
    <location>
        <begin position="213"/>
        <end position="232"/>
    </location>
</feature>
<keyword evidence="9" id="KW-1185">Reference proteome</keyword>
<feature type="transmembrane region" description="Helical" evidence="7">
    <location>
        <begin position="6"/>
        <end position="27"/>
    </location>
</feature>
<keyword evidence="2" id="KW-0813">Transport</keyword>
<reference evidence="8 9" key="1">
    <citation type="journal article" date="2023" name="Elife">
        <title>Identification of key yeast species and microbe-microbe interactions impacting larval growth of Drosophila in the wild.</title>
        <authorList>
            <person name="Mure A."/>
            <person name="Sugiura Y."/>
            <person name="Maeda R."/>
            <person name="Honda K."/>
            <person name="Sakurai N."/>
            <person name="Takahashi Y."/>
            <person name="Watada M."/>
            <person name="Katoh T."/>
            <person name="Gotoh A."/>
            <person name="Gotoh Y."/>
            <person name="Taniguchi I."/>
            <person name="Nakamura K."/>
            <person name="Hayashi T."/>
            <person name="Katayama T."/>
            <person name="Uemura T."/>
            <person name="Hattori Y."/>
        </authorList>
    </citation>
    <scope>NUCLEOTIDE SEQUENCE [LARGE SCALE GENOMIC DNA]</scope>
    <source>
        <strain evidence="8 9">SC-9</strain>
    </source>
</reference>
<dbReference type="EMBL" id="BTFZ01000011">
    <property type="protein sequence ID" value="GMM36601.1"/>
    <property type="molecule type" value="Genomic_DNA"/>
</dbReference>
<gene>
    <name evidence="8" type="ORF">DASC09_039260</name>
</gene>
<dbReference type="SMART" id="SM00679">
    <property type="entry name" value="CTNS"/>
    <property type="match status" value="2"/>
</dbReference>
<dbReference type="Gene3D" id="1.20.1280.290">
    <property type="match status" value="2"/>
</dbReference>
<evidence type="ECO:0000256" key="6">
    <source>
        <dbReference type="ARBA" id="ARBA00023136"/>
    </source>
</evidence>
<evidence type="ECO:0000256" key="4">
    <source>
        <dbReference type="ARBA" id="ARBA00022737"/>
    </source>
</evidence>
<evidence type="ECO:0000256" key="2">
    <source>
        <dbReference type="ARBA" id="ARBA00022448"/>
    </source>
</evidence>
<dbReference type="GO" id="GO:0000324">
    <property type="term" value="C:fungal-type vacuole"/>
    <property type="evidence" value="ECO:0007669"/>
    <property type="project" value="TreeGrafter"/>
</dbReference>
<dbReference type="PANTHER" id="PTHR13131:SF5">
    <property type="entry name" value="CYSTINOSIN"/>
    <property type="match status" value="1"/>
</dbReference>
<evidence type="ECO:0000256" key="5">
    <source>
        <dbReference type="ARBA" id="ARBA00022989"/>
    </source>
</evidence>
<dbReference type="GO" id="GO:0012505">
    <property type="term" value="C:endomembrane system"/>
    <property type="evidence" value="ECO:0007669"/>
    <property type="project" value="UniProtKB-SubCell"/>
</dbReference>
<dbReference type="GeneID" id="90074576"/>
<proteinExistence type="predicted"/>
<sequence length="319" mass="37111">MSFLKFLSNVFGITYVCLWSSAFYPTLLMNYKLKSSDAISLDSLLLNVIGYFSYFITIYLQLFDTNVIADYEKVYKTKPILSMIDFGYALHCLLCITVTFFQVVYYRVLKLKSYHDPSTRAHNPGDANRFSITGDLKYIVIVLRKINISTKYSIIILLIFLGTCLYRAFITESLPLLFLTKILTMVKLFINCIKFVPQLLLNYKNKSVKGYPFLAIYLDLAGGMMSFCQIILDNYMILLQWKSERPINRMGIEIDHSLHFSFFDFVKKNFAKCGLVLVGFFFDFCFLSQKRMYEKNNDLLPSNYNDGSVELKTLKREKS</sequence>
<dbReference type="Proteomes" id="UP001360560">
    <property type="component" value="Unassembled WGS sequence"/>
</dbReference>
<feature type="transmembrane region" description="Helical" evidence="7">
    <location>
        <begin position="152"/>
        <end position="170"/>
    </location>
</feature>
<dbReference type="PANTHER" id="PTHR13131">
    <property type="entry name" value="CYSTINOSIN"/>
    <property type="match status" value="1"/>
</dbReference>
<keyword evidence="6 7" id="KW-0472">Membrane</keyword>
<dbReference type="InterPro" id="IPR005282">
    <property type="entry name" value="LC_transporter"/>
</dbReference>
<evidence type="ECO:0000313" key="9">
    <source>
        <dbReference type="Proteomes" id="UP001360560"/>
    </source>
</evidence>
<dbReference type="RefSeq" id="XP_064853597.1">
    <property type="nucleotide sequence ID" value="XM_064997525.1"/>
</dbReference>
<keyword evidence="5 7" id="KW-1133">Transmembrane helix</keyword>
<protein>
    <submittedName>
        <fullName evidence="8">Cystinosin-like protein</fullName>
    </submittedName>
</protein>
<organism evidence="8 9">
    <name type="scientific">Saccharomycopsis crataegensis</name>
    <dbReference type="NCBI Taxonomy" id="43959"/>
    <lineage>
        <taxon>Eukaryota</taxon>
        <taxon>Fungi</taxon>
        <taxon>Dikarya</taxon>
        <taxon>Ascomycota</taxon>
        <taxon>Saccharomycotina</taxon>
        <taxon>Saccharomycetes</taxon>
        <taxon>Saccharomycopsidaceae</taxon>
        <taxon>Saccharomycopsis</taxon>
    </lineage>
</organism>
<name>A0AAV5QPU7_9ASCO</name>
<dbReference type="Pfam" id="PF04193">
    <property type="entry name" value="PQ-loop"/>
    <property type="match status" value="2"/>
</dbReference>
<feature type="transmembrane region" description="Helical" evidence="7">
    <location>
        <begin position="182"/>
        <end position="201"/>
    </location>
</feature>
<dbReference type="GO" id="GO:0005774">
    <property type="term" value="C:vacuolar membrane"/>
    <property type="evidence" value="ECO:0007669"/>
    <property type="project" value="TreeGrafter"/>
</dbReference>
<accession>A0AAV5QPU7</accession>
<evidence type="ECO:0000256" key="1">
    <source>
        <dbReference type="ARBA" id="ARBA00004127"/>
    </source>
</evidence>
<keyword evidence="4" id="KW-0677">Repeat</keyword>
<feature type="transmembrane region" description="Helical" evidence="7">
    <location>
        <begin position="80"/>
        <end position="105"/>
    </location>
</feature>